<organism evidence="2 3">
    <name type="scientific">Beauveria brongniartii RCEF 3172</name>
    <dbReference type="NCBI Taxonomy" id="1081107"/>
    <lineage>
        <taxon>Eukaryota</taxon>
        <taxon>Fungi</taxon>
        <taxon>Dikarya</taxon>
        <taxon>Ascomycota</taxon>
        <taxon>Pezizomycotina</taxon>
        <taxon>Sordariomycetes</taxon>
        <taxon>Hypocreomycetidae</taxon>
        <taxon>Hypocreales</taxon>
        <taxon>Cordycipitaceae</taxon>
        <taxon>Beauveria</taxon>
        <taxon>Beauveria brongniartii</taxon>
    </lineage>
</organism>
<comment type="caution">
    <text evidence="2">The sequence shown here is derived from an EMBL/GenBank/DDBJ whole genome shotgun (WGS) entry which is preliminary data.</text>
</comment>
<dbReference type="AlphaFoldDB" id="A0A166WMV7"/>
<protein>
    <submittedName>
        <fullName evidence="2">NAD(P)-binding domain protein</fullName>
    </submittedName>
</protein>
<dbReference type="EMBL" id="AZHA01000047">
    <property type="protein sequence ID" value="OAA34902.1"/>
    <property type="molecule type" value="Genomic_DNA"/>
</dbReference>
<evidence type="ECO:0000313" key="3">
    <source>
        <dbReference type="Proteomes" id="UP000076863"/>
    </source>
</evidence>
<dbReference type="Gene3D" id="3.40.50.720">
    <property type="entry name" value="NAD(P)-binding Rossmann-like Domain"/>
    <property type="match status" value="1"/>
</dbReference>
<keyword evidence="3" id="KW-1185">Reference proteome</keyword>
<gene>
    <name evidence="2" type="ORF">BBO_08989</name>
</gene>
<name>A0A166WMV7_9HYPO</name>
<dbReference type="SUPFAM" id="SSF51735">
    <property type="entry name" value="NAD(P)-binding Rossmann-fold domains"/>
    <property type="match status" value="1"/>
</dbReference>
<dbReference type="Pfam" id="PF05368">
    <property type="entry name" value="NmrA"/>
    <property type="match status" value="1"/>
</dbReference>
<feature type="domain" description="NmrA-like" evidence="1">
    <location>
        <begin position="2"/>
        <end position="72"/>
    </location>
</feature>
<dbReference type="InterPro" id="IPR008030">
    <property type="entry name" value="NmrA-like"/>
</dbReference>
<sequence length="92" mass="9868">MADTVLVIGASGKIGVPAILAARRVGYNVLAVVRNEQSRSKLLRHVGSPEGITFAYGDPTQEQDLVNVVDLVKAGKLPDFQHVFTAGEIRPE</sequence>
<reference evidence="2 3" key="1">
    <citation type="journal article" date="2016" name="Genome Biol. Evol.">
        <title>Divergent and convergent evolution of fungal pathogenicity.</title>
        <authorList>
            <person name="Shang Y."/>
            <person name="Xiao G."/>
            <person name="Zheng P."/>
            <person name="Cen K."/>
            <person name="Zhan S."/>
            <person name="Wang C."/>
        </authorList>
    </citation>
    <scope>NUCLEOTIDE SEQUENCE [LARGE SCALE GENOMIC DNA]</scope>
    <source>
        <strain evidence="2 3">RCEF 3172</strain>
    </source>
</reference>
<dbReference type="OrthoDB" id="10254221at2759"/>
<accession>A0A166WMV7</accession>
<proteinExistence type="predicted"/>
<evidence type="ECO:0000313" key="2">
    <source>
        <dbReference type="EMBL" id="OAA34902.1"/>
    </source>
</evidence>
<dbReference type="InterPro" id="IPR036291">
    <property type="entry name" value="NAD(P)-bd_dom_sf"/>
</dbReference>
<dbReference type="Proteomes" id="UP000076863">
    <property type="component" value="Unassembled WGS sequence"/>
</dbReference>
<evidence type="ECO:0000259" key="1">
    <source>
        <dbReference type="Pfam" id="PF05368"/>
    </source>
</evidence>